<organism evidence="1 2">
    <name type="scientific">Kushneria indalinina DSM 14324</name>
    <dbReference type="NCBI Taxonomy" id="1122140"/>
    <lineage>
        <taxon>Bacteria</taxon>
        <taxon>Pseudomonadati</taxon>
        <taxon>Pseudomonadota</taxon>
        <taxon>Gammaproteobacteria</taxon>
        <taxon>Oceanospirillales</taxon>
        <taxon>Halomonadaceae</taxon>
        <taxon>Kushneria</taxon>
    </lineage>
</organism>
<keyword evidence="2" id="KW-1185">Reference proteome</keyword>
<sequence>MKDKVVLNWWPIYLEPILDSDEKICVGVCYESPLEGFFYKKTLKKSLSDAFFKERKSAVSNLAEYACEYAIDLLRKQNKIEGLEVAPGIYLGRKRLAEGYELHEIHTRVLRKVSFFSYLDFYQKQAVSSEAQKGFADFVQDHLLKRNSNLAAFFNRQLRVSGAVRTFDFADKAGRLATNFYVFQRNSRIYKAEVSCLELSMVKSSYKKVSLVAMVDPDYNSKAKRLRSYKEVEGVAEHLNVFFRVVESPEEAANYLQENAA</sequence>
<reference evidence="1 2" key="1">
    <citation type="submission" date="2018-07" db="EMBL/GenBank/DDBJ databases">
        <title>Genomic Encyclopedia of Type Strains, Phase IV (KMG-IV): sequencing the most valuable type-strain genomes for metagenomic binning, comparative biology and taxonomic classification.</title>
        <authorList>
            <person name="Goeker M."/>
        </authorList>
    </citation>
    <scope>NUCLEOTIDE SEQUENCE [LARGE SCALE GENOMIC DNA]</scope>
    <source>
        <strain evidence="1 2">DSM 14324</strain>
    </source>
</reference>
<dbReference type="OrthoDB" id="6119038at2"/>
<dbReference type="RefSeq" id="WP_147301486.1">
    <property type="nucleotide sequence ID" value="NZ_QRDJ01000006.1"/>
</dbReference>
<comment type="caution">
    <text evidence="1">The sequence shown here is derived from an EMBL/GenBank/DDBJ whole genome shotgun (WGS) entry which is preliminary data.</text>
</comment>
<dbReference type="EMBL" id="QRDJ01000006">
    <property type="protein sequence ID" value="REC95563.1"/>
    <property type="molecule type" value="Genomic_DNA"/>
</dbReference>
<name>A0A3D9DXS1_9GAMM</name>
<proteinExistence type="predicted"/>
<gene>
    <name evidence="1" type="ORF">C8D72_0216</name>
</gene>
<evidence type="ECO:0000313" key="1">
    <source>
        <dbReference type="EMBL" id="REC95563.1"/>
    </source>
</evidence>
<accession>A0A3D9DXS1</accession>
<protein>
    <submittedName>
        <fullName evidence="1">Uncharacterized protein</fullName>
    </submittedName>
</protein>
<dbReference type="Proteomes" id="UP000256334">
    <property type="component" value="Unassembled WGS sequence"/>
</dbReference>
<dbReference type="AlphaFoldDB" id="A0A3D9DXS1"/>
<evidence type="ECO:0000313" key="2">
    <source>
        <dbReference type="Proteomes" id="UP000256334"/>
    </source>
</evidence>